<feature type="coiled-coil region" evidence="1">
    <location>
        <begin position="137"/>
        <end position="207"/>
    </location>
</feature>
<keyword evidence="5" id="KW-1185">Reference proteome</keyword>
<keyword evidence="1" id="KW-0175">Coiled coil</keyword>
<protein>
    <submittedName>
        <fullName evidence="4">C-type lectin domain family 2 member D-like</fullName>
    </submittedName>
</protein>
<dbReference type="InterPro" id="IPR027805">
    <property type="entry name" value="Transposase_HTH_dom"/>
</dbReference>
<dbReference type="AlphaFoldDB" id="A0A4D9DW73"/>
<dbReference type="GO" id="GO:0030246">
    <property type="term" value="F:carbohydrate binding"/>
    <property type="evidence" value="ECO:0007669"/>
    <property type="project" value="UniProtKB-KW"/>
</dbReference>
<reference evidence="4 5" key="1">
    <citation type="submission" date="2019-04" db="EMBL/GenBank/DDBJ databases">
        <title>Draft genome of the big-headed turtle Platysternon megacephalum.</title>
        <authorList>
            <person name="Gong S."/>
        </authorList>
    </citation>
    <scope>NUCLEOTIDE SEQUENCE [LARGE SCALE GENOMIC DNA]</scope>
    <source>
        <strain evidence="4">DO16091913</strain>
        <tissue evidence="4">Muscle</tissue>
    </source>
</reference>
<reference evidence="4 5" key="2">
    <citation type="submission" date="2019-04" db="EMBL/GenBank/DDBJ databases">
        <title>The genome sequence of big-headed turtle.</title>
        <authorList>
            <person name="Gong S."/>
        </authorList>
    </citation>
    <scope>NUCLEOTIDE SEQUENCE [LARGE SCALE GENOMIC DNA]</scope>
    <source>
        <strain evidence="4">DO16091913</strain>
        <tissue evidence="4">Muscle</tissue>
    </source>
</reference>
<comment type="caution">
    <text evidence="4">The sequence shown here is derived from an EMBL/GenBank/DDBJ whole genome shotgun (WGS) entry which is preliminary data.</text>
</comment>
<evidence type="ECO:0000256" key="1">
    <source>
        <dbReference type="SAM" id="Coils"/>
    </source>
</evidence>
<evidence type="ECO:0000259" key="3">
    <source>
        <dbReference type="Pfam" id="PF13613"/>
    </source>
</evidence>
<organism evidence="4 5">
    <name type="scientific">Platysternon megacephalum</name>
    <name type="common">big-headed turtle</name>
    <dbReference type="NCBI Taxonomy" id="55544"/>
    <lineage>
        <taxon>Eukaryota</taxon>
        <taxon>Metazoa</taxon>
        <taxon>Chordata</taxon>
        <taxon>Craniata</taxon>
        <taxon>Vertebrata</taxon>
        <taxon>Euteleostomi</taxon>
        <taxon>Archelosauria</taxon>
        <taxon>Testudinata</taxon>
        <taxon>Testudines</taxon>
        <taxon>Cryptodira</taxon>
        <taxon>Durocryptodira</taxon>
        <taxon>Testudinoidea</taxon>
        <taxon>Platysternidae</taxon>
        <taxon>Platysternon</taxon>
    </lineage>
</organism>
<evidence type="ECO:0000313" key="5">
    <source>
        <dbReference type="Proteomes" id="UP000297703"/>
    </source>
</evidence>
<feature type="domain" description="Transposase Helix-turn-helix" evidence="3">
    <location>
        <begin position="274"/>
        <end position="324"/>
    </location>
</feature>
<accession>A0A4D9DW73</accession>
<sequence>MLQPSPPPALQISPNDVSGAHYGPEQEVQDEVPSRARRGARRNLLEPQRRRIRPGCRLPGETPEDKAEAPSGIGELVLAAELMEMAGVSPCCAQHRGGTQPAVQHDHGAYGIPQEPATLGRMVRELQETGHRQSQLLQSSQEALAASQERCQELQERSESECWALASELGQRIAALEAENRNLRCERDQLESQTQGLREELERSRSSVLHISQKLKEQGGRAGPGRFCLASVRDDGKWLRFYTGFGSAQRLATFLAFLTEGEPQRGAEPGPPSALSPEDQLFLVLVRLRLGLLLQDLAFRFHLSEATASRYWLSWTQLMETRLAQVPVRCSPRYVERFEPRRAARVGGVPLVVLDCAQLCFEGRGRQLYALQGCALAAPSGFLAFCCSAALRGGEGPGLPPFLRDGPVALSARQGEASRQVLSLASLADKALRFRFLRGVQPPAMEGQVGRAWAICCYLACLLHEPMGLA</sequence>
<evidence type="ECO:0000256" key="2">
    <source>
        <dbReference type="SAM" id="MobiDB-lite"/>
    </source>
</evidence>
<name>A0A4D9DW73_9SAUR</name>
<dbReference type="PANTHER" id="PTHR23080:SF141">
    <property type="entry name" value="TRANSPOSASE HELIX-TURN-HELIX DOMAIN-CONTAINING PROTEIN"/>
    <property type="match status" value="1"/>
</dbReference>
<gene>
    <name evidence="4" type="ORF">DR999_PMT18639</name>
</gene>
<dbReference type="Pfam" id="PF13613">
    <property type="entry name" value="HTH_Tnp_4"/>
    <property type="match status" value="1"/>
</dbReference>
<dbReference type="PANTHER" id="PTHR23080">
    <property type="entry name" value="THAP DOMAIN PROTEIN"/>
    <property type="match status" value="1"/>
</dbReference>
<proteinExistence type="predicted"/>
<feature type="region of interest" description="Disordered" evidence="2">
    <location>
        <begin position="1"/>
        <end position="70"/>
    </location>
</feature>
<dbReference type="OrthoDB" id="9424440at2759"/>
<keyword evidence="4" id="KW-0430">Lectin</keyword>
<dbReference type="EMBL" id="QXTE01000335">
    <property type="protein sequence ID" value="TFJ99329.1"/>
    <property type="molecule type" value="Genomic_DNA"/>
</dbReference>
<dbReference type="Proteomes" id="UP000297703">
    <property type="component" value="Unassembled WGS sequence"/>
</dbReference>
<evidence type="ECO:0000313" key="4">
    <source>
        <dbReference type="EMBL" id="TFJ99329.1"/>
    </source>
</evidence>